<dbReference type="GO" id="GO:0016887">
    <property type="term" value="F:ATP hydrolysis activity"/>
    <property type="evidence" value="ECO:0007669"/>
    <property type="project" value="InterPro"/>
</dbReference>
<comment type="caution">
    <text evidence="6">The sequence shown here is derived from an EMBL/GenBank/DDBJ whole genome shotgun (WGS) entry which is preliminary data.</text>
</comment>
<evidence type="ECO:0000259" key="5">
    <source>
        <dbReference type="PROSITE" id="PS50893"/>
    </source>
</evidence>
<evidence type="ECO:0000313" key="7">
    <source>
        <dbReference type="Proteomes" id="UP000215361"/>
    </source>
</evidence>
<dbReference type="InterPro" id="IPR003439">
    <property type="entry name" value="ABC_transporter-like_ATP-bd"/>
</dbReference>
<dbReference type="PROSITE" id="PS00211">
    <property type="entry name" value="ABC_TRANSPORTER_1"/>
    <property type="match status" value="1"/>
</dbReference>
<dbReference type="InterPro" id="IPR050153">
    <property type="entry name" value="Metal_Ion_Import_ABC"/>
</dbReference>
<name>A0A233VWK5_FINMA</name>
<evidence type="ECO:0000313" key="6">
    <source>
        <dbReference type="EMBL" id="OXZ36772.1"/>
    </source>
</evidence>
<dbReference type="PANTHER" id="PTHR42734">
    <property type="entry name" value="METAL TRANSPORT SYSTEM ATP-BINDING PROTEIN TM_0124-RELATED"/>
    <property type="match status" value="1"/>
</dbReference>
<feature type="domain" description="ABC transporter" evidence="5">
    <location>
        <begin position="6"/>
        <end position="220"/>
    </location>
</feature>
<comment type="similarity">
    <text evidence="1">Belongs to the ABC transporter superfamily.</text>
</comment>
<keyword evidence="2" id="KW-0813">Transport</keyword>
<dbReference type="InterPro" id="IPR027417">
    <property type="entry name" value="P-loop_NTPase"/>
</dbReference>
<proteinExistence type="inferred from homology"/>
<sequence>MSSDVISVRDLSFAYDKNLILDNVNFSVKEGDFVAIVGENGAGKSTLMNLILHNLNNYDGEIKLFGTDIKEDNHFRDLAYISQNSVLSYRNFPTTIEEAVKIHLSFLKKKTDASIYLKQVGLFEHRKKALDELSGGQLQRLGIVLALIKDAKIIFLDEPTSGIDKKFADEFFLNLSTLKNQNKTVVVITHQLDLAKKYIDYAIKIKDKKSMIINNNEISL</sequence>
<dbReference type="RefSeq" id="WP_094203108.1">
    <property type="nucleotide sequence ID" value="NZ_NDYI01000024.1"/>
</dbReference>
<dbReference type="InterPro" id="IPR017871">
    <property type="entry name" value="ABC_transporter-like_CS"/>
</dbReference>
<dbReference type="SMART" id="SM00382">
    <property type="entry name" value="AAA"/>
    <property type="match status" value="1"/>
</dbReference>
<evidence type="ECO:0000256" key="1">
    <source>
        <dbReference type="ARBA" id="ARBA00005417"/>
    </source>
</evidence>
<keyword evidence="4 6" id="KW-0067">ATP-binding</keyword>
<evidence type="ECO:0000256" key="4">
    <source>
        <dbReference type="ARBA" id="ARBA00022840"/>
    </source>
</evidence>
<dbReference type="Gene3D" id="3.40.50.300">
    <property type="entry name" value="P-loop containing nucleotide triphosphate hydrolases"/>
    <property type="match status" value="1"/>
</dbReference>
<reference evidence="7" key="1">
    <citation type="submission" date="2017-04" db="EMBL/GenBank/DDBJ databases">
        <title>Finegoldia magna isolated from orthopedic joint implant-associated infections.</title>
        <authorList>
            <person name="Bjorklund S."/>
            <person name="Bruggemann H."/>
            <person name="Jensen A."/>
            <person name="Hellmark B."/>
            <person name="Soderquist B."/>
        </authorList>
    </citation>
    <scope>NUCLEOTIDE SEQUENCE [LARGE SCALE GENOMIC DNA]</scope>
    <source>
        <strain evidence="7">08T492</strain>
    </source>
</reference>
<gene>
    <name evidence="6" type="ORF">B9N56_08960</name>
</gene>
<dbReference type="PROSITE" id="PS50893">
    <property type="entry name" value="ABC_TRANSPORTER_2"/>
    <property type="match status" value="1"/>
</dbReference>
<keyword evidence="3" id="KW-0547">Nucleotide-binding</keyword>
<evidence type="ECO:0000256" key="2">
    <source>
        <dbReference type="ARBA" id="ARBA00022448"/>
    </source>
</evidence>
<dbReference type="PANTHER" id="PTHR42734:SF17">
    <property type="entry name" value="METAL TRANSPORT SYSTEM ATP-BINDING PROTEIN TM_0124-RELATED"/>
    <property type="match status" value="1"/>
</dbReference>
<dbReference type="Pfam" id="PF00005">
    <property type="entry name" value="ABC_tran"/>
    <property type="match status" value="1"/>
</dbReference>
<dbReference type="EMBL" id="NDYI01000024">
    <property type="protein sequence ID" value="OXZ36772.1"/>
    <property type="molecule type" value="Genomic_DNA"/>
</dbReference>
<dbReference type="Proteomes" id="UP000215361">
    <property type="component" value="Unassembled WGS sequence"/>
</dbReference>
<evidence type="ECO:0000256" key="3">
    <source>
        <dbReference type="ARBA" id="ARBA00022741"/>
    </source>
</evidence>
<dbReference type="GO" id="GO:0005524">
    <property type="term" value="F:ATP binding"/>
    <property type="evidence" value="ECO:0007669"/>
    <property type="project" value="UniProtKB-KW"/>
</dbReference>
<dbReference type="SUPFAM" id="SSF52540">
    <property type="entry name" value="P-loop containing nucleoside triphosphate hydrolases"/>
    <property type="match status" value="1"/>
</dbReference>
<dbReference type="AlphaFoldDB" id="A0A233VWK5"/>
<dbReference type="InterPro" id="IPR003593">
    <property type="entry name" value="AAA+_ATPase"/>
</dbReference>
<organism evidence="6 7">
    <name type="scientific">Finegoldia magna</name>
    <name type="common">Peptostreptococcus magnus</name>
    <dbReference type="NCBI Taxonomy" id="1260"/>
    <lineage>
        <taxon>Bacteria</taxon>
        <taxon>Bacillati</taxon>
        <taxon>Bacillota</taxon>
        <taxon>Tissierellia</taxon>
        <taxon>Tissierellales</taxon>
        <taxon>Peptoniphilaceae</taxon>
        <taxon>Finegoldia</taxon>
    </lineage>
</organism>
<accession>A0A233VWK5</accession>
<protein>
    <submittedName>
        <fullName evidence="6">Zinc ABC transporter ATP-binding protein</fullName>
    </submittedName>
</protein>